<feature type="domain" description="HD/PDEase" evidence="2">
    <location>
        <begin position="56"/>
        <end position="163"/>
    </location>
</feature>
<gene>
    <name evidence="3" type="ORF">MXD59_08795</name>
</gene>
<protein>
    <submittedName>
        <fullName evidence="3">Phosphohydrolase</fullName>
    </submittedName>
</protein>
<dbReference type="Gene3D" id="1.10.3210.10">
    <property type="entry name" value="Hypothetical protein af1432"/>
    <property type="match status" value="1"/>
</dbReference>
<feature type="region of interest" description="Disordered" evidence="1">
    <location>
        <begin position="191"/>
        <end position="216"/>
    </location>
</feature>
<feature type="region of interest" description="Disordered" evidence="1">
    <location>
        <begin position="1"/>
        <end position="34"/>
    </location>
</feature>
<keyword evidence="4" id="KW-1185">Reference proteome</keyword>
<comment type="caution">
    <text evidence="3">The sequence shown here is derived from an EMBL/GenBank/DDBJ whole genome shotgun (WGS) entry which is preliminary data.</text>
</comment>
<sequence length="216" mass="22142">MGSSPPDGTPATSATPASPASPATSASPATAAPAVPSLEDAVALATRMHAGQRDKAGDEYIGHPRRVMDTVSRTAGPAGVDPLAAQFAAILHDVVEDSEITLEHLTAAGYPTLVVAAVDALSHRPDESMRDYLARVAADPLAVVVKHADMQDNSDPVRLARLGAEKAQALGQRYAGRRALLDDLVLQHHRGAEEASAVKPSAVKPSAVKPSAGGSS</sequence>
<dbReference type="RefSeq" id="WP_248824244.1">
    <property type="nucleotide sequence ID" value="NZ_JALKFT010000006.1"/>
</dbReference>
<evidence type="ECO:0000259" key="2">
    <source>
        <dbReference type="SMART" id="SM00471"/>
    </source>
</evidence>
<dbReference type="InterPro" id="IPR003607">
    <property type="entry name" value="HD/PDEase_dom"/>
</dbReference>
<evidence type="ECO:0000313" key="3">
    <source>
        <dbReference type="EMBL" id="MCK9875868.1"/>
    </source>
</evidence>
<reference evidence="3 4" key="1">
    <citation type="submission" date="2022-04" db="EMBL/GenBank/DDBJ databases">
        <title>Genome diversity in the genus Frankia.</title>
        <authorList>
            <person name="Carlos-Shanley C."/>
            <person name="Hahn D."/>
        </authorList>
    </citation>
    <scope>NUCLEOTIDE SEQUENCE [LARGE SCALE GENOMIC DNA]</scope>
    <source>
        <strain evidence="3 4">Ag45/Mut15</strain>
    </source>
</reference>
<proteinExistence type="predicted"/>
<dbReference type="Proteomes" id="UP001201873">
    <property type="component" value="Unassembled WGS sequence"/>
</dbReference>
<accession>A0ABT0JXX6</accession>
<dbReference type="SMART" id="SM00471">
    <property type="entry name" value="HDc"/>
    <property type="match status" value="1"/>
</dbReference>
<organism evidence="3 4">
    <name type="scientific">Frankia umida</name>
    <dbReference type="NCBI Taxonomy" id="573489"/>
    <lineage>
        <taxon>Bacteria</taxon>
        <taxon>Bacillati</taxon>
        <taxon>Actinomycetota</taxon>
        <taxon>Actinomycetes</taxon>
        <taxon>Frankiales</taxon>
        <taxon>Frankiaceae</taxon>
        <taxon>Frankia</taxon>
    </lineage>
</organism>
<dbReference type="SUPFAM" id="SSF109604">
    <property type="entry name" value="HD-domain/PDEase-like"/>
    <property type="match status" value="1"/>
</dbReference>
<evidence type="ECO:0000313" key="4">
    <source>
        <dbReference type="Proteomes" id="UP001201873"/>
    </source>
</evidence>
<name>A0ABT0JXX6_9ACTN</name>
<dbReference type="Pfam" id="PF01966">
    <property type="entry name" value="HD"/>
    <property type="match status" value="1"/>
</dbReference>
<dbReference type="InterPro" id="IPR006674">
    <property type="entry name" value="HD_domain"/>
</dbReference>
<dbReference type="EMBL" id="JALKFT010000006">
    <property type="protein sequence ID" value="MCK9875868.1"/>
    <property type="molecule type" value="Genomic_DNA"/>
</dbReference>
<evidence type="ECO:0000256" key="1">
    <source>
        <dbReference type="SAM" id="MobiDB-lite"/>
    </source>
</evidence>
<dbReference type="CDD" id="cd00077">
    <property type="entry name" value="HDc"/>
    <property type="match status" value="1"/>
</dbReference>